<dbReference type="Pfam" id="PF01408">
    <property type="entry name" value="GFO_IDH_MocA"/>
    <property type="match status" value="1"/>
</dbReference>
<dbReference type="InterPro" id="IPR004104">
    <property type="entry name" value="Gfo/Idh/MocA-like_OxRdtase_C"/>
</dbReference>
<organism evidence="3">
    <name type="scientific">marine sediment metagenome</name>
    <dbReference type="NCBI Taxonomy" id="412755"/>
    <lineage>
        <taxon>unclassified sequences</taxon>
        <taxon>metagenomes</taxon>
        <taxon>ecological metagenomes</taxon>
    </lineage>
</organism>
<proteinExistence type="predicted"/>
<dbReference type="InterPro" id="IPR036291">
    <property type="entry name" value="NAD(P)-bd_dom_sf"/>
</dbReference>
<name>A0A0F9QIQ6_9ZZZZ</name>
<feature type="domain" description="Gfo/Idh/MocA-like oxidoreductase N-terminal" evidence="1">
    <location>
        <begin position="3"/>
        <end position="86"/>
    </location>
</feature>
<evidence type="ECO:0000313" key="3">
    <source>
        <dbReference type="EMBL" id="KKN36892.1"/>
    </source>
</evidence>
<feature type="domain" description="Gfo/Idh/MocA-like oxidoreductase C-terminal" evidence="2">
    <location>
        <begin position="110"/>
        <end position="149"/>
    </location>
</feature>
<reference evidence="3" key="1">
    <citation type="journal article" date="2015" name="Nature">
        <title>Complex archaea that bridge the gap between prokaryotes and eukaryotes.</title>
        <authorList>
            <person name="Spang A."/>
            <person name="Saw J.H."/>
            <person name="Jorgensen S.L."/>
            <person name="Zaremba-Niedzwiedzka K."/>
            <person name="Martijn J."/>
            <person name="Lind A.E."/>
            <person name="van Eijk R."/>
            <person name="Schleper C."/>
            <person name="Guy L."/>
            <person name="Ettema T.J."/>
        </authorList>
    </citation>
    <scope>NUCLEOTIDE SEQUENCE</scope>
</reference>
<dbReference type="Gene3D" id="3.40.50.720">
    <property type="entry name" value="NAD(P)-binding Rossmann-like Domain"/>
    <property type="match status" value="1"/>
</dbReference>
<dbReference type="SUPFAM" id="SSF51735">
    <property type="entry name" value="NAD(P)-binding Rossmann-fold domains"/>
    <property type="match status" value="1"/>
</dbReference>
<dbReference type="Pfam" id="PF02894">
    <property type="entry name" value="GFO_IDH_MocA_C"/>
    <property type="match status" value="1"/>
</dbReference>
<dbReference type="InterPro" id="IPR000683">
    <property type="entry name" value="Gfo/Idh/MocA-like_OxRdtase_N"/>
</dbReference>
<dbReference type="EMBL" id="LAZR01001935">
    <property type="protein sequence ID" value="KKN36892.1"/>
    <property type="molecule type" value="Genomic_DNA"/>
</dbReference>
<sequence length="234" mass="27425">MVNFGLIGDGAIAQKHRYAINKRGYNLHKIYDPIKYPEINLDNDFFENIDWVAICSPSYLHYEHVKLCLSFDKFIICEKPLVLPWQPIIDDNRINVVLQYRWADLPTKIETITTRMVRNKEYFLSWKGDPLKTGGLFYNLFIHYLDLSILHGATFVGEVDSYGDNIRQADDIDLFSFDMDVLYTKMYKDVVEKRKGIKPADLYYLFWSLGRYSELYGFGSNALGKKIIIENFLL</sequence>
<gene>
    <name evidence="3" type="ORF">LCGC14_0769020</name>
</gene>
<dbReference type="GO" id="GO:0000166">
    <property type="term" value="F:nucleotide binding"/>
    <property type="evidence" value="ECO:0007669"/>
    <property type="project" value="InterPro"/>
</dbReference>
<comment type="caution">
    <text evidence="3">The sequence shown here is derived from an EMBL/GenBank/DDBJ whole genome shotgun (WGS) entry which is preliminary data.</text>
</comment>
<protein>
    <submittedName>
        <fullName evidence="3">Uncharacterized protein</fullName>
    </submittedName>
</protein>
<evidence type="ECO:0000259" key="1">
    <source>
        <dbReference type="Pfam" id="PF01408"/>
    </source>
</evidence>
<dbReference type="Gene3D" id="3.30.360.10">
    <property type="entry name" value="Dihydrodipicolinate Reductase, domain 2"/>
    <property type="match status" value="1"/>
</dbReference>
<evidence type="ECO:0000259" key="2">
    <source>
        <dbReference type="Pfam" id="PF02894"/>
    </source>
</evidence>
<accession>A0A0F9QIQ6</accession>
<dbReference type="AlphaFoldDB" id="A0A0F9QIQ6"/>